<organism evidence="2 3">
    <name type="scientific">Neocallimastix californiae</name>
    <dbReference type="NCBI Taxonomy" id="1754190"/>
    <lineage>
        <taxon>Eukaryota</taxon>
        <taxon>Fungi</taxon>
        <taxon>Fungi incertae sedis</taxon>
        <taxon>Chytridiomycota</taxon>
        <taxon>Chytridiomycota incertae sedis</taxon>
        <taxon>Neocallimastigomycetes</taxon>
        <taxon>Neocallimastigales</taxon>
        <taxon>Neocallimastigaceae</taxon>
        <taxon>Neocallimastix</taxon>
    </lineage>
</organism>
<protein>
    <submittedName>
        <fullName evidence="2">S-adenosyl-L-methionine-dependent methyltransferase</fullName>
    </submittedName>
</protein>
<accession>A0A1Y2AQH4</accession>
<sequence length="230" mass="26576">MNDIQIQFGKISKKYDEQRPKLIPCFFDFYYLPLILMKTDNPEPRILDVGAGTGLFSSIVLTKFPKAKITLVDITEKMLDIAKDRFKGNDNITFLRKDITNVDEETSKSFEKKFDFVISGLTIHHLTTDEKKYVYGKCFEWLKEGGLFINADQVISPDPVLEAQSIELCHNKIRESGIGEEAIDNLKERMKLDKCDTIPTQIKLLRTVGFNQTDVLFKYLVFCVFYAYKN</sequence>
<dbReference type="SUPFAM" id="SSF53335">
    <property type="entry name" value="S-adenosyl-L-methionine-dependent methyltransferases"/>
    <property type="match status" value="1"/>
</dbReference>
<dbReference type="GO" id="GO:0032259">
    <property type="term" value="P:methylation"/>
    <property type="evidence" value="ECO:0007669"/>
    <property type="project" value="UniProtKB-KW"/>
</dbReference>
<dbReference type="InterPro" id="IPR029063">
    <property type="entry name" value="SAM-dependent_MTases_sf"/>
</dbReference>
<evidence type="ECO:0000259" key="1">
    <source>
        <dbReference type="Pfam" id="PF13649"/>
    </source>
</evidence>
<gene>
    <name evidence="2" type="ORF">LY90DRAFT_675103</name>
</gene>
<dbReference type="STRING" id="1754190.A0A1Y2AQH4"/>
<keyword evidence="2" id="KW-0808">Transferase</keyword>
<dbReference type="OrthoDB" id="540004at2759"/>
<keyword evidence="3" id="KW-1185">Reference proteome</keyword>
<dbReference type="PANTHER" id="PTHR43591">
    <property type="entry name" value="METHYLTRANSFERASE"/>
    <property type="match status" value="1"/>
</dbReference>
<dbReference type="GO" id="GO:0008168">
    <property type="term" value="F:methyltransferase activity"/>
    <property type="evidence" value="ECO:0007669"/>
    <property type="project" value="UniProtKB-KW"/>
</dbReference>
<dbReference type="Pfam" id="PF13649">
    <property type="entry name" value="Methyltransf_25"/>
    <property type="match status" value="1"/>
</dbReference>
<name>A0A1Y2AQH4_9FUNG</name>
<proteinExistence type="predicted"/>
<comment type="caution">
    <text evidence="2">The sequence shown here is derived from an EMBL/GenBank/DDBJ whole genome shotgun (WGS) entry which is preliminary data.</text>
</comment>
<keyword evidence="2" id="KW-0489">Methyltransferase</keyword>
<feature type="domain" description="Methyltransferase" evidence="1">
    <location>
        <begin position="46"/>
        <end position="146"/>
    </location>
</feature>
<evidence type="ECO:0000313" key="3">
    <source>
        <dbReference type="Proteomes" id="UP000193920"/>
    </source>
</evidence>
<dbReference type="Proteomes" id="UP000193920">
    <property type="component" value="Unassembled WGS sequence"/>
</dbReference>
<dbReference type="EMBL" id="MCOG01000219">
    <property type="protein sequence ID" value="ORY24736.1"/>
    <property type="molecule type" value="Genomic_DNA"/>
</dbReference>
<dbReference type="InterPro" id="IPR041698">
    <property type="entry name" value="Methyltransf_25"/>
</dbReference>
<dbReference type="AlphaFoldDB" id="A0A1Y2AQH4"/>
<dbReference type="CDD" id="cd02440">
    <property type="entry name" value="AdoMet_MTases"/>
    <property type="match status" value="1"/>
</dbReference>
<reference evidence="2 3" key="1">
    <citation type="submission" date="2016-08" db="EMBL/GenBank/DDBJ databases">
        <title>A Parts List for Fungal Cellulosomes Revealed by Comparative Genomics.</title>
        <authorList>
            <consortium name="DOE Joint Genome Institute"/>
            <person name="Haitjema C.H."/>
            <person name="Gilmore S.P."/>
            <person name="Henske J.K."/>
            <person name="Solomon K.V."/>
            <person name="De Groot R."/>
            <person name="Kuo A."/>
            <person name="Mondo S.J."/>
            <person name="Salamov A.A."/>
            <person name="Labutti K."/>
            <person name="Zhao Z."/>
            <person name="Chiniquy J."/>
            <person name="Barry K."/>
            <person name="Brewer H.M."/>
            <person name="Purvine S.O."/>
            <person name="Wright A.T."/>
            <person name="Boxma B."/>
            <person name="Van Alen T."/>
            <person name="Hackstein J.H."/>
            <person name="Baker S.E."/>
            <person name="Grigoriev I.V."/>
            <person name="O'Malley M.A."/>
        </authorList>
    </citation>
    <scope>NUCLEOTIDE SEQUENCE [LARGE SCALE GENOMIC DNA]</scope>
    <source>
        <strain evidence="2 3">G1</strain>
    </source>
</reference>
<dbReference type="Gene3D" id="3.40.50.150">
    <property type="entry name" value="Vaccinia Virus protein VP39"/>
    <property type="match status" value="1"/>
</dbReference>
<evidence type="ECO:0000313" key="2">
    <source>
        <dbReference type="EMBL" id="ORY24736.1"/>
    </source>
</evidence>